<gene>
    <name evidence="3" type="ORF">C2R22_20905</name>
</gene>
<dbReference type="Pfam" id="PF00989">
    <property type="entry name" value="PAS"/>
    <property type="match status" value="1"/>
</dbReference>
<evidence type="ECO:0000313" key="3">
    <source>
        <dbReference type="EMBL" id="AUV83800.1"/>
    </source>
</evidence>
<evidence type="ECO:0000256" key="1">
    <source>
        <dbReference type="SAM" id="MobiDB-lite"/>
    </source>
</evidence>
<feature type="compositionally biased region" description="Basic residues" evidence="1">
    <location>
        <begin position="192"/>
        <end position="201"/>
    </location>
</feature>
<dbReference type="Gene3D" id="3.30.450.20">
    <property type="entry name" value="PAS domain"/>
    <property type="match status" value="1"/>
</dbReference>
<feature type="compositionally biased region" description="Polar residues" evidence="1">
    <location>
        <begin position="180"/>
        <end position="191"/>
    </location>
</feature>
<dbReference type="InterPro" id="IPR000014">
    <property type="entry name" value="PAS"/>
</dbReference>
<dbReference type="Proteomes" id="UP000236584">
    <property type="component" value="Chromosome"/>
</dbReference>
<organism evidence="3 4">
    <name type="scientific">Salinigranum rubrum</name>
    <dbReference type="NCBI Taxonomy" id="755307"/>
    <lineage>
        <taxon>Archaea</taxon>
        <taxon>Methanobacteriati</taxon>
        <taxon>Methanobacteriota</taxon>
        <taxon>Stenosarchaea group</taxon>
        <taxon>Halobacteria</taxon>
        <taxon>Halobacteriales</taxon>
        <taxon>Haloferacaceae</taxon>
        <taxon>Salinigranum</taxon>
    </lineage>
</organism>
<dbReference type="InterPro" id="IPR003661">
    <property type="entry name" value="HisK_dim/P_dom"/>
</dbReference>
<dbReference type="OrthoDB" id="8127at2157"/>
<dbReference type="PANTHER" id="PTHR44757">
    <property type="entry name" value="DIGUANYLATE CYCLASE DGCP"/>
    <property type="match status" value="1"/>
</dbReference>
<dbReference type="PANTHER" id="PTHR44757:SF2">
    <property type="entry name" value="BIOFILM ARCHITECTURE MAINTENANCE PROTEIN MBAA"/>
    <property type="match status" value="1"/>
</dbReference>
<feature type="domain" description="PAS" evidence="2">
    <location>
        <begin position="45"/>
        <end position="77"/>
    </location>
</feature>
<dbReference type="GO" id="GO:0006355">
    <property type="term" value="P:regulation of DNA-templated transcription"/>
    <property type="evidence" value="ECO:0007669"/>
    <property type="project" value="InterPro"/>
</dbReference>
<dbReference type="SUPFAM" id="SSF47384">
    <property type="entry name" value="Homodimeric domain of signal transducing histidine kinase"/>
    <property type="match status" value="1"/>
</dbReference>
<dbReference type="AlphaFoldDB" id="A0A2I8VPD1"/>
<feature type="compositionally biased region" description="Polar residues" evidence="1">
    <location>
        <begin position="221"/>
        <end position="230"/>
    </location>
</feature>
<dbReference type="CDD" id="cd00130">
    <property type="entry name" value="PAS"/>
    <property type="match status" value="1"/>
</dbReference>
<evidence type="ECO:0000313" key="4">
    <source>
        <dbReference type="Proteomes" id="UP000236584"/>
    </source>
</evidence>
<sequence>MAVDHSLTVNRSLVYWRDDEGSREDSQRTQFQFELLVENIDECAVFVLDENGHIRTWNAGAETLSGYTADEVVGEHLSTLSRESDVAAGAPDRLLQEAETKERVTDEGWRVRKDGSEFWADVTLTTLREQDTHVGYAVTMCDCTRDRRERILLEQNRQLKSHIAALSHDLNNPLNVAGGTSSWLSKPATSHTSKRPCRRSTGRQNCLTTSRRWRGRRRKPSTPNRPTSAR</sequence>
<dbReference type="KEGG" id="srub:C2R22_20905"/>
<dbReference type="InterPro" id="IPR013767">
    <property type="entry name" value="PAS_fold"/>
</dbReference>
<reference evidence="3 4" key="1">
    <citation type="submission" date="2018-01" db="EMBL/GenBank/DDBJ databases">
        <title>Complete genome sequence of Salinigranum rubrum GX10T, an extremely halophilic archaeon isolated from a marine solar saltern.</title>
        <authorList>
            <person name="Han S."/>
        </authorList>
    </citation>
    <scope>NUCLEOTIDE SEQUENCE [LARGE SCALE GENOMIC DNA]</scope>
    <source>
        <strain evidence="3 4">GX10</strain>
    </source>
</reference>
<feature type="region of interest" description="Disordered" evidence="1">
    <location>
        <begin position="180"/>
        <end position="230"/>
    </location>
</feature>
<dbReference type="InterPro" id="IPR035965">
    <property type="entry name" value="PAS-like_dom_sf"/>
</dbReference>
<dbReference type="NCBIfam" id="TIGR00229">
    <property type="entry name" value="sensory_box"/>
    <property type="match status" value="1"/>
</dbReference>
<dbReference type="EMBL" id="CP026309">
    <property type="protein sequence ID" value="AUV83800.1"/>
    <property type="molecule type" value="Genomic_DNA"/>
</dbReference>
<name>A0A2I8VPD1_9EURY</name>
<dbReference type="GO" id="GO:0000155">
    <property type="term" value="F:phosphorelay sensor kinase activity"/>
    <property type="evidence" value="ECO:0007669"/>
    <property type="project" value="InterPro"/>
</dbReference>
<feature type="compositionally biased region" description="Basic residues" evidence="1">
    <location>
        <begin position="211"/>
        <end position="220"/>
    </location>
</feature>
<dbReference type="InterPro" id="IPR036097">
    <property type="entry name" value="HisK_dim/P_sf"/>
</dbReference>
<dbReference type="SUPFAM" id="SSF55785">
    <property type="entry name" value="PYP-like sensor domain (PAS domain)"/>
    <property type="match status" value="1"/>
</dbReference>
<dbReference type="InterPro" id="IPR052155">
    <property type="entry name" value="Biofilm_reg_signaling"/>
</dbReference>
<keyword evidence="4" id="KW-1185">Reference proteome</keyword>
<dbReference type="PROSITE" id="PS50112">
    <property type="entry name" value="PAS"/>
    <property type="match status" value="1"/>
</dbReference>
<accession>A0A2I8VPD1</accession>
<proteinExistence type="predicted"/>
<dbReference type="CDD" id="cd00082">
    <property type="entry name" value="HisKA"/>
    <property type="match status" value="1"/>
</dbReference>
<protein>
    <recommendedName>
        <fullName evidence="2">PAS domain-containing protein</fullName>
    </recommendedName>
</protein>
<evidence type="ECO:0000259" key="2">
    <source>
        <dbReference type="PROSITE" id="PS50112"/>
    </source>
</evidence>